<organism evidence="1 2">
    <name type="scientific">Trichinella papuae</name>
    <dbReference type="NCBI Taxonomy" id="268474"/>
    <lineage>
        <taxon>Eukaryota</taxon>
        <taxon>Metazoa</taxon>
        <taxon>Ecdysozoa</taxon>
        <taxon>Nematoda</taxon>
        <taxon>Enoplea</taxon>
        <taxon>Dorylaimia</taxon>
        <taxon>Trichinellida</taxon>
        <taxon>Trichinellidae</taxon>
        <taxon>Trichinella</taxon>
    </lineage>
</organism>
<keyword evidence="2" id="KW-1185">Reference proteome</keyword>
<evidence type="ECO:0000313" key="1">
    <source>
        <dbReference type="EMBL" id="KRZ71837.1"/>
    </source>
</evidence>
<dbReference type="EMBL" id="JYDO01000088">
    <property type="protein sequence ID" value="KRZ71837.1"/>
    <property type="molecule type" value="Genomic_DNA"/>
</dbReference>
<proteinExistence type="predicted"/>
<evidence type="ECO:0000313" key="2">
    <source>
        <dbReference type="Proteomes" id="UP000054843"/>
    </source>
</evidence>
<comment type="caution">
    <text evidence="1">The sequence shown here is derived from an EMBL/GenBank/DDBJ whole genome shotgun (WGS) entry which is preliminary data.</text>
</comment>
<dbReference type="Proteomes" id="UP000054843">
    <property type="component" value="Unassembled WGS sequence"/>
</dbReference>
<protein>
    <submittedName>
        <fullName evidence="1">Uncharacterized protein</fullName>
    </submittedName>
</protein>
<accession>A0A0V1MJB0</accession>
<sequence length="102" mass="11581">MIWPIIQQNLEEKRTPFTYMQSVDDVGSVVNRPWLSLSLVHGQKQGRGTATPQLRKQPRHFICAGPVRILFSLSAENNIGLFFIGTIDKLHSQNWPVLALDI</sequence>
<gene>
    <name evidence="1" type="ORF">T10_13227</name>
</gene>
<name>A0A0V1MJB0_9BILA</name>
<reference evidence="1 2" key="1">
    <citation type="submission" date="2015-01" db="EMBL/GenBank/DDBJ databases">
        <title>Evolution of Trichinella species and genotypes.</title>
        <authorList>
            <person name="Korhonen P.K."/>
            <person name="Edoardo P."/>
            <person name="Giuseppe L.R."/>
            <person name="Gasser R.B."/>
        </authorList>
    </citation>
    <scope>NUCLEOTIDE SEQUENCE [LARGE SCALE GENOMIC DNA]</scope>
    <source>
        <strain evidence="1">ISS1980</strain>
    </source>
</reference>
<dbReference type="AlphaFoldDB" id="A0A0V1MJB0"/>